<reference evidence="2" key="1">
    <citation type="submission" date="2022-07" db="EMBL/GenBank/DDBJ databases">
        <authorList>
            <person name="Macas J."/>
            <person name="Novak P."/>
            <person name="Neumann P."/>
        </authorList>
    </citation>
    <scope>NUCLEOTIDE SEQUENCE</scope>
</reference>
<proteinExistence type="predicted"/>
<gene>
    <name evidence="2" type="ORF">CEPIT_LOCUS37422</name>
</gene>
<dbReference type="PANTHER" id="PTHR13593:SF51">
    <property type="entry name" value="F21F23.12 PROTEIN"/>
    <property type="match status" value="1"/>
</dbReference>
<evidence type="ECO:0000313" key="3">
    <source>
        <dbReference type="Proteomes" id="UP001152523"/>
    </source>
</evidence>
<evidence type="ECO:0000256" key="1">
    <source>
        <dbReference type="SAM" id="SignalP"/>
    </source>
</evidence>
<dbReference type="Proteomes" id="UP001152523">
    <property type="component" value="Unassembled WGS sequence"/>
</dbReference>
<dbReference type="Pfam" id="PF26178">
    <property type="entry name" value="PI-PLC_cat"/>
    <property type="match status" value="1"/>
</dbReference>
<dbReference type="Gene3D" id="3.20.20.190">
    <property type="entry name" value="Phosphatidylinositol (PI) phosphodiesterase"/>
    <property type="match status" value="1"/>
</dbReference>
<sequence>MMVYYYKLIDLLLIFSVLSVNIANCEDCPLFGDCKEGTHCFSCFRGNSLRKCVRSAATNPFTLLNRSLPFNKYAFLTTHNSFAITGYVHKGVVPNIAPRNQEDSVTQQLKNGVRGLMLDVYDFEGQIWLCHSGDGKCHDYTAFRPAIDTLVEIEVFLSANPSEIVTIILEDHVQTLGGLTSIFTKAGLMKYMFPVENMPKHGEDWPRVSDMIKNNHRLIVFTSIESKEQTEKIAYQWKYMVENKYGDEGLEGECRNRVNSSALNDKTKALVLVNYFRTKQDLESHLMKACVDNSEPLLTMVDACSLAAGQRYANFLAVDFYKMSKGSGGGAFRAVDKLNGELLCGKDDVHSCRVH</sequence>
<dbReference type="CDD" id="cd08588">
    <property type="entry name" value="PI-PLCc_At5g67130_like"/>
    <property type="match status" value="1"/>
</dbReference>
<dbReference type="GO" id="GO:0006629">
    <property type="term" value="P:lipid metabolic process"/>
    <property type="evidence" value="ECO:0007669"/>
    <property type="project" value="InterPro"/>
</dbReference>
<accession>A0AAV0FV35</accession>
<name>A0AAV0FV35_9ASTE</name>
<dbReference type="PROSITE" id="PS50007">
    <property type="entry name" value="PIPLC_X_DOMAIN"/>
    <property type="match status" value="1"/>
</dbReference>
<dbReference type="InterPro" id="IPR051057">
    <property type="entry name" value="PI-PLC_domain"/>
</dbReference>
<feature type="signal peptide" evidence="1">
    <location>
        <begin position="1"/>
        <end position="25"/>
    </location>
</feature>
<keyword evidence="3" id="KW-1185">Reference proteome</keyword>
<dbReference type="GO" id="GO:0008081">
    <property type="term" value="F:phosphoric diester hydrolase activity"/>
    <property type="evidence" value="ECO:0007669"/>
    <property type="project" value="InterPro"/>
</dbReference>
<feature type="chain" id="PRO_5043381647" evidence="1">
    <location>
        <begin position="26"/>
        <end position="355"/>
    </location>
</feature>
<dbReference type="InterPro" id="IPR017946">
    <property type="entry name" value="PLC-like_Pdiesterase_TIM-brl"/>
</dbReference>
<keyword evidence="1" id="KW-0732">Signal</keyword>
<evidence type="ECO:0000313" key="2">
    <source>
        <dbReference type="EMBL" id="CAH9139215.1"/>
    </source>
</evidence>
<dbReference type="PANTHER" id="PTHR13593">
    <property type="match status" value="1"/>
</dbReference>
<dbReference type="SUPFAM" id="SSF51695">
    <property type="entry name" value="PLC-like phosphodiesterases"/>
    <property type="match status" value="1"/>
</dbReference>
<comment type="caution">
    <text evidence="2">The sequence shown here is derived from an EMBL/GenBank/DDBJ whole genome shotgun (WGS) entry which is preliminary data.</text>
</comment>
<dbReference type="AlphaFoldDB" id="A0AAV0FV35"/>
<organism evidence="2 3">
    <name type="scientific">Cuscuta epithymum</name>
    <dbReference type="NCBI Taxonomy" id="186058"/>
    <lineage>
        <taxon>Eukaryota</taxon>
        <taxon>Viridiplantae</taxon>
        <taxon>Streptophyta</taxon>
        <taxon>Embryophyta</taxon>
        <taxon>Tracheophyta</taxon>
        <taxon>Spermatophyta</taxon>
        <taxon>Magnoliopsida</taxon>
        <taxon>eudicotyledons</taxon>
        <taxon>Gunneridae</taxon>
        <taxon>Pentapetalae</taxon>
        <taxon>asterids</taxon>
        <taxon>lamiids</taxon>
        <taxon>Solanales</taxon>
        <taxon>Convolvulaceae</taxon>
        <taxon>Cuscuteae</taxon>
        <taxon>Cuscuta</taxon>
        <taxon>Cuscuta subgen. Cuscuta</taxon>
    </lineage>
</organism>
<dbReference type="EMBL" id="CAMAPF010001015">
    <property type="protein sequence ID" value="CAH9139215.1"/>
    <property type="molecule type" value="Genomic_DNA"/>
</dbReference>
<protein>
    <submittedName>
        <fullName evidence="2">Uncharacterized protein</fullName>
    </submittedName>
</protein>